<proteinExistence type="predicted"/>
<dbReference type="GO" id="GO:0005930">
    <property type="term" value="C:axoneme"/>
    <property type="evidence" value="ECO:0007669"/>
    <property type="project" value="TreeGrafter"/>
</dbReference>
<dbReference type="GO" id="GO:1904158">
    <property type="term" value="P:axonemal central apparatus assembly"/>
    <property type="evidence" value="ECO:0007669"/>
    <property type="project" value="TreeGrafter"/>
</dbReference>
<dbReference type="EMBL" id="GDID01005074">
    <property type="protein sequence ID" value="JAP91532.1"/>
    <property type="molecule type" value="Transcribed_RNA"/>
</dbReference>
<evidence type="ECO:0000256" key="2">
    <source>
        <dbReference type="ARBA" id="ARBA00004496"/>
    </source>
</evidence>
<reference evidence="7" key="1">
    <citation type="submission" date="2015-07" db="EMBL/GenBank/DDBJ databases">
        <title>Adaptation to a free-living lifestyle via gene acquisitions in the diplomonad Trepomonas sp. PC1.</title>
        <authorList>
            <person name="Xu F."/>
            <person name="Jerlstrom-Hultqvist J."/>
            <person name="Kolisko M."/>
            <person name="Simpson A.G.B."/>
            <person name="Roger A.J."/>
            <person name="Svard S.G."/>
            <person name="Andersson J.O."/>
        </authorList>
    </citation>
    <scope>NUCLEOTIDE SEQUENCE</scope>
    <source>
        <strain evidence="7">PC1</strain>
    </source>
</reference>
<keyword evidence="4" id="KW-0969">Cilium</keyword>
<protein>
    <submittedName>
        <fullName evidence="7">Hydin-like protein</fullName>
    </submittedName>
</protein>
<feature type="non-terminal residue" evidence="7">
    <location>
        <position position="1"/>
    </location>
</feature>
<evidence type="ECO:0000256" key="3">
    <source>
        <dbReference type="ARBA" id="ARBA00022490"/>
    </source>
</evidence>
<keyword evidence="5" id="KW-0966">Cell projection</keyword>
<evidence type="ECO:0000256" key="5">
    <source>
        <dbReference type="ARBA" id="ARBA00023273"/>
    </source>
</evidence>
<keyword evidence="3" id="KW-0963">Cytoplasm</keyword>
<dbReference type="InterPro" id="IPR013783">
    <property type="entry name" value="Ig-like_fold"/>
</dbReference>
<comment type="subcellular location">
    <subcellularLocation>
        <location evidence="1">Cell projection</location>
        <location evidence="1">Cilium</location>
    </subcellularLocation>
    <subcellularLocation>
        <location evidence="2">Cytoplasm</location>
    </subcellularLocation>
</comment>
<accession>A0A146K3R7</accession>
<evidence type="ECO:0000313" key="7">
    <source>
        <dbReference type="EMBL" id="JAP91532.1"/>
    </source>
</evidence>
<dbReference type="InterPro" id="IPR033305">
    <property type="entry name" value="Hydin-like"/>
</dbReference>
<organism evidence="7">
    <name type="scientific">Trepomonas sp. PC1</name>
    <dbReference type="NCBI Taxonomy" id="1076344"/>
    <lineage>
        <taxon>Eukaryota</taxon>
        <taxon>Metamonada</taxon>
        <taxon>Diplomonadida</taxon>
        <taxon>Hexamitidae</taxon>
        <taxon>Hexamitinae</taxon>
        <taxon>Trepomonas</taxon>
    </lineage>
</organism>
<dbReference type="PANTHER" id="PTHR23053:SF0">
    <property type="entry name" value="HYDROCEPHALUS-INDUCING PROTEIN HOMOLOG"/>
    <property type="match status" value="1"/>
</dbReference>
<dbReference type="PANTHER" id="PTHR23053">
    <property type="entry name" value="DLEC1 DELETED IN LUNG AND ESOPHAGEAL CANCER 1"/>
    <property type="match status" value="1"/>
</dbReference>
<evidence type="ECO:0000259" key="6">
    <source>
        <dbReference type="Pfam" id="PF22544"/>
    </source>
</evidence>
<dbReference type="GO" id="GO:0003341">
    <property type="term" value="P:cilium movement"/>
    <property type="evidence" value="ECO:0007669"/>
    <property type="project" value="TreeGrafter"/>
</dbReference>
<sequence>LKMDIGKLVQLGYIQDQYLPQKAKTKQDPKQQNKQPILQAGQYSITPSSFTLQPEQKQTITITFNSQLSKEHREIFAIDYSNRRTGDPQGTSVSDQQVEQILQEVQTDYQKNPELQQNYPFQKETFEKINQLKLIKYAISGDSQVPGISYEPADIFEEQQLVNQAIADPLQIECSQYSILANQLCLGACPLNSLLKERIKIYNPTNVEANIAIVLSSRTDSSEAIINEMIGDSIAKINNFMEPQDQPKLKDDKKKDPKQTENLVSNDDEAWKTDKNFITIAPKESKYVTIMYKPTKQVQSKMRCILTSVDQWLRVIDLMKKAEKGDSEKQFLAQVMKGLSEKDIKQSTIDFKLLGVGVLPEIIFGPKYINFKELLISELQNQDQQEIYVKNVGKVPCMFSIQIKTQKQKDSDFFQIIQGNSYEPESRLFTGLKQINADEVITFKISPYLNITVPNESQQIEAVANCNIQVSDDKFQSIEIPLRLTISNACTCIQQKEKKDRLYEKFLSECIQLLFQIPEVKDAQNLINQIITMIPDAPCHIQSKNTIVQSLNLFVDKPEYRQQVFIGDFSQTSEAWSQFYLINQTEVVQRFEIDKQQMQKLNIEIVPNVGHINANGRIELKIRMVQPTAEVDTKQKKQQNQSRNILFGNPLIIKLTQIQLKKYKTQMWDNSQQQIVYITDENQKSERKYEPVMEPDFEAIINQSIMLKIQKEYEEFQLNTQKKIKMNPVQLQRFQLLQKIIENSNSETSVLASSFFIEADLFGTFGQPSFKFFIKSDQSFQTVNSEVKDVTTIDIPFQEIPILQKSHQKLYLLNDGISAPKVEYINSSSEQTAFTINTDQYYFPKPDMYAQAIKEQYSNITDLQLNNILGKYGISKLGLDKNVLSNLQLKYQNPELSPFVANIDIQFEPKMPGQYNEYFTCKQISLQIHTSCNVLLPLCHIECPPTKYLQQTRPASFVTPYIFANLLASNSKQIKVLQINSVGLHQKSSQNLLILNTISQQYDIEIERLPESSTKIQSISNLYTISPAEQICIKFTYEPDKNSLKHIADEAFYIIKIAKFDIKIPLLIVGVPKEPDMILSTNKINFGQIPFGESKTMEVVIYNKENYSYNYKISDIPQDLEVKIQPVQGIVPANGSTQLLVACNPTREQNASNIISIEVAKKLIPLQLNIKYECFKPKYTIELLPENEVGMTTQINTNYDLNFGQVFIADNKIRRFKIINTGLTQIQIACFFELQRQISTQRKDSMELKKVLQNFSIEGDYLQNGLITIKSKESVIVELKFNPKIPLKIDKQFGLGLYFKVQYVSEQKINIFAHSIKPGLQSDIQEINFGTVITDLQPEKCSIKKIVFKNMDKQPLSLEYLSDVQEFCVLTQPNPEPIQPGQQIEVKVRFQPVFQQKFTSYLQVTVNGLYRLKYLMSGVAVAHNIFVSNKMLNLGAIMAGTQPVYKVVEIGNLSQALTTVEAIVHPDFQIPKGVFFTICTKEQQPDLITKTLEMIVNWESRNLKKKYLETLQKKIQIESNQKVSFVAFFLPTTRVAPFNIPINLNIEGCHVLEKQLQLEGSGIGSSVKLMVNSIDLPNCLENSFVQQEFQIENNGDVPITYIIDIPPKNILKKQLLMLFEQKIITIKPLSATINPGSVFSVQVKFSPPLGFKSQQIDVSFPVEYEHLGKRESIGMMNVRAMCESAQKFNAMNTTNLHFNCPARQTEMKTAKMDNPTNGVFEVKTVAQGDIKQFKVPERLVVPPGGLEFQVMYKPTQQSSMETPHKAKLIIASPEGGAYVYELTGIATQPLLDGHLTNVQQRPPSQQKDKIKKQEPVVVVQAATTIQVDKMTVYKPMKMQIPISNWENSMQRFIISHQLQNDADNFIQFVYPQFIDVAPNAPPRLIEIAATAYQLMTFNGWFLFKNEQTKEFLKFQFSLECNSSEPLQKAFLETTVRDAYNKSIQIPNLINKNILIVPKQARHDIKFMDEKIKLTKKQISAICKFQFKPLVPFTNCDQLLEFEVYITEEKQIQLANYQVMLQLTANPPRPSSPLLVKADLGKTLQFQLTLNNETKEKQTYSAAISLINDVNELITAINQIPAKKDQLIIDSKKLFSQQNSISVVNTEINADSQTGFVVNCAFSPKQLGDFQANVIVYHKQGGVWVVPVIGKCTKPPGTGAIGVE</sequence>
<name>A0A146K3R7_9EUKA</name>
<feature type="domain" description="HYDIN/VesB/CFA65-like Ig-like" evidence="6">
    <location>
        <begin position="1076"/>
        <end position="1161"/>
    </location>
</feature>
<dbReference type="InterPro" id="IPR053879">
    <property type="entry name" value="HYDIN_VesB_CFA65-like_Ig"/>
</dbReference>
<evidence type="ECO:0000256" key="4">
    <source>
        <dbReference type="ARBA" id="ARBA00023069"/>
    </source>
</evidence>
<evidence type="ECO:0000256" key="1">
    <source>
        <dbReference type="ARBA" id="ARBA00004138"/>
    </source>
</evidence>
<dbReference type="Pfam" id="PF22544">
    <property type="entry name" value="HYDIN_VesB_CFA65-like_Ig"/>
    <property type="match status" value="1"/>
</dbReference>
<gene>
    <name evidence="7" type="ORF">TPC1_16826</name>
</gene>
<dbReference type="Gene3D" id="2.60.40.10">
    <property type="entry name" value="Immunoglobulins"/>
    <property type="match status" value="5"/>
</dbReference>